<gene>
    <name evidence="1" type="ORF">TPAB3V08_LOCUS6531</name>
</gene>
<dbReference type="EMBL" id="CAJPIN010009936">
    <property type="protein sequence ID" value="CAG2059569.1"/>
    <property type="molecule type" value="Genomic_DNA"/>
</dbReference>
<name>A0ABN7P248_TIMPD</name>
<proteinExistence type="predicted"/>
<keyword evidence="2" id="KW-1185">Reference proteome</keyword>
<accession>A0ABN7P248</accession>
<dbReference type="Proteomes" id="UP001153148">
    <property type="component" value="Unassembled WGS sequence"/>
</dbReference>
<reference evidence="1" key="1">
    <citation type="submission" date="2021-03" db="EMBL/GenBank/DDBJ databases">
        <authorList>
            <person name="Tran Van P."/>
        </authorList>
    </citation>
    <scope>NUCLEOTIDE SEQUENCE</scope>
</reference>
<evidence type="ECO:0000313" key="2">
    <source>
        <dbReference type="Proteomes" id="UP001153148"/>
    </source>
</evidence>
<organism evidence="1 2">
    <name type="scientific">Timema podura</name>
    <name type="common">Walking stick</name>
    <dbReference type="NCBI Taxonomy" id="61482"/>
    <lineage>
        <taxon>Eukaryota</taxon>
        <taxon>Metazoa</taxon>
        <taxon>Ecdysozoa</taxon>
        <taxon>Arthropoda</taxon>
        <taxon>Hexapoda</taxon>
        <taxon>Insecta</taxon>
        <taxon>Pterygota</taxon>
        <taxon>Neoptera</taxon>
        <taxon>Polyneoptera</taxon>
        <taxon>Phasmatodea</taxon>
        <taxon>Timematodea</taxon>
        <taxon>Timematoidea</taxon>
        <taxon>Timematidae</taxon>
        <taxon>Timema</taxon>
    </lineage>
</organism>
<comment type="caution">
    <text evidence="1">The sequence shown here is derived from an EMBL/GenBank/DDBJ whole genome shotgun (WGS) entry which is preliminary data.</text>
</comment>
<sequence>MPLKQILLYILGRRVNQALDHSAAKANLTKPDALFAHQVVLGGGQEAMDSPSSAEESKTQTRLWQHGKRLIMVT</sequence>
<evidence type="ECO:0000313" key="1">
    <source>
        <dbReference type="EMBL" id="CAG2059569.1"/>
    </source>
</evidence>
<protein>
    <submittedName>
        <fullName evidence="1">Uncharacterized protein</fullName>
    </submittedName>
</protein>